<organism evidence="1">
    <name type="scientific">marine sediment metagenome</name>
    <dbReference type="NCBI Taxonomy" id="412755"/>
    <lineage>
        <taxon>unclassified sequences</taxon>
        <taxon>metagenomes</taxon>
        <taxon>ecological metagenomes</taxon>
    </lineage>
</organism>
<accession>X1D4Q1</accession>
<proteinExistence type="predicted"/>
<name>X1D4Q1_9ZZZZ</name>
<evidence type="ECO:0008006" key="2">
    <source>
        <dbReference type="Google" id="ProtNLM"/>
    </source>
</evidence>
<sequence length="263" mass="30109">MTEEEVYRELQEHLDKLPIGYPATDSGVEIRILKYIFSPEEAQIAIKLGFMPENIQQIYPRINESALSMEELEQTLEKMFDKGAINSYTIKDKSGEKIKYYSNAQLAIGMLEYKMGDLSKEFCEDFERYMHEEGFLEEMTRTKIPQFRTIPLNEKVTFDNQVATYDDVRKIIEGARGPFALSDCVCRKGKDVLGRPCQVTKLRDICMQFGMAAEMYIEKGFGREVTREEALKNLDIAERDGLVVSPGNAIYPPFICLCCGCCC</sequence>
<evidence type="ECO:0000313" key="1">
    <source>
        <dbReference type="EMBL" id="GAH00079.1"/>
    </source>
</evidence>
<protein>
    <recommendedName>
        <fullName evidence="2">4Fe-4S ferredoxin-type domain-containing protein</fullName>
    </recommendedName>
</protein>
<gene>
    <name evidence="1" type="ORF">S01H4_49516</name>
</gene>
<dbReference type="AlphaFoldDB" id="X1D4Q1"/>
<comment type="caution">
    <text evidence="1">The sequence shown here is derived from an EMBL/GenBank/DDBJ whole genome shotgun (WGS) entry which is preliminary data.</text>
</comment>
<dbReference type="EMBL" id="BART01028014">
    <property type="protein sequence ID" value="GAH00079.1"/>
    <property type="molecule type" value="Genomic_DNA"/>
</dbReference>
<feature type="non-terminal residue" evidence="1">
    <location>
        <position position="263"/>
    </location>
</feature>
<reference evidence="1" key="1">
    <citation type="journal article" date="2014" name="Front. Microbiol.">
        <title>High frequency of phylogenetically diverse reductive dehalogenase-homologous genes in deep subseafloor sedimentary metagenomes.</title>
        <authorList>
            <person name="Kawai M."/>
            <person name="Futagami T."/>
            <person name="Toyoda A."/>
            <person name="Takaki Y."/>
            <person name="Nishi S."/>
            <person name="Hori S."/>
            <person name="Arai W."/>
            <person name="Tsubouchi T."/>
            <person name="Morono Y."/>
            <person name="Uchiyama I."/>
            <person name="Ito T."/>
            <person name="Fujiyama A."/>
            <person name="Inagaki F."/>
            <person name="Takami H."/>
        </authorList>
    </citation>
    <scope>NUCLEOTIDE SEQUENCE</scope>
    <source>
        <strain evidence="1">Expedition CK06-06</strain>
    </source>
</reference>